<gene>
    <name evidence="1" type="ORF">Lokhon_02697</name>
</gene>
<dbReference type="HOGENOM" id="CLU_079829_3_0_5"/>
<dbReference type="STRING" id="1122180.Lokhon_02697"/>
<dbReference type="PATRIC" id="fig|1122180.6.peg.2680"/>
<dbReference type="EMBL" id="APGJ01000007">
    <property type="protein sequence ID" value="EYD71052.1"/>
    <property type="molecule type" value="Genomic_DNA"/>
</dbReference>
<dbReference type="Pfam" id="PF14559">
    <property type="entry name" value="TPR_19"/>
    <property type="match status" value="1"/>
</dbReference>
<name>A0A017H9B7_9RHOB</name>
<dbReference type="Proteomes" id="UP000025047">
    <property type="component" value="Unassembled WGS sequence"/>
</dbReference>
<reference evidence="1 2" key="1">
    <citation type="submission" date="2013-03" db="EMBL/GenBank/DDBJ databases">
        <authorList>
            <person name="Fiebig A."/>
            <person name="Goeker M."/>
            <person name="Klenk H.-P.P."/>
        </authorList>
    </citation>
    <scope>NUCLEOTIDE SEQUENCE [LARGE SCALE GENOMIC DNA]</scope>
    <source>
        <strain evidence="1 2">DSM 17492</strain>
    </source>
</reference>
<dbReference type="SMART" id="SM00028">
    <property type="entry name" value="TPR"/>
    <property type="match status" value="3"/>
</dbReference>
<dbReference type="Gene3D" id="1.25.40.10">
    <property type="entry name" value="Tetratricopeptide repeat domain"/>
    <property type="match status" value="1"/>
</dbReference>
<comment type="caution">
    <text evidence="1">The sequence shown here is derived from an EMBL/GenBank/DDBJ whole genome shotgun (WGS) entry which is preliminary data.</text>
</comment>
<dbReference type="InterPro" id="IPR011990">
    <property type="entry name" value="TPR-like_helical_dom_sf"/>
</dbReference>
<organism evidence="1 2">
    <name type="scientific">Limimaricola hongkongensis DSM 17492</name>
    <dbReference type="NCBI Taxonomy" id="1122180"/>
    <lineage>
        <taxon>Bacteria</taxon>
        <taxon>Pseudomonadati</taxon>
        <taxon>Pseudomonadota</taxon>
        <taxon>Alphaproteobacteria</taxon>
        <taxon>Rhodobacterales</taxon>
        <taxon>Paracoccaceae</taxon>
        <taxon>Limimaricola</taxon>
    </lineage>
</organism>
<keyword evidence="2" id="KW-1185">Reference proteome</keyword>
<dbReference type="AlphaFoldDB" id="A0A017H9B7"/>
<protein>
    <submittedName>
        <fullName evidence="1">TPR domain protein</fullName>
    </submittedName>
</protein>
<evidence type="ECO:0000313" key="2">
    <source>
        <dbReference type="Proteomes" id="UP000025047"/>
    </source>
</evidence>
<proteinExistence type="predicted"/>
<dbReference type="eggNOG" id="COG0457">
    <property type="taxonomic scope" value="Bacteria"/>
</dbReference>
<evidence type="ECO:0000313" key="1">
    <source>
        <dbReference type="EMBL" id="EYD71052.1"/>
    </source>
</evidence>
<dbReference type="InterPro" id="IPR019734">
    <property type="entry name" value="TPR_rpt"/>
</dbReference>
<accession>A0A017H9B7</accession>
<dbReference type="SUPFAM" id="SSF48452">
    <property type="entry name" value="TPR-like"/>
    <property type="match status" value="1"/>
</dbReference>
<sequence length="163" mass="17502">MQAQEDDGVAGLFERLQAASPEQTPELAAEIRAAWSRSGSAAIDLLVERGREALGAGDRQAAIEHLTAALDHAPGFAEAHVLRANAYYLAGLTGPAIDDLRRALDSEPRHFGALQGFAALLEEIGRPEDAREVWGRVLALMPQDARAIEAARRLDIMLGGRTL</sequence>